<reference evidence="2 3" key="1">
    <citation type="submission" date="2024-01" db="EMBL/GenBank/DDBJ databases">
        <authorList>
            <person name="Alioto T."/>
            <person name="Alioto T."/>
            <person name="Gomez Garrido J."/>
        </authorList>
    </citation>
    <scope>NUCLEOTIDE SEQUENCE [LARGE SCALE GENOMIC DNA]</scope>
</reference>
<feature type="region of interest" description="Disordered" evidence="1">
    <location>
        <begin position="175"/>
        <end position="291"/>
    </location>
</feature>
<gene>
    <name evidence="2" type="ORF">FSCOSCO3_A003855</name>
</gene>
<feature type="compositionally biased region" description="Basic and acidic residues" evidence="1">
    <location>
        <begin position="102"/>
        <end position="120"/>
    </location>
</feature>
<feature type="compositionally biased region" description="Low complexity" evidence="1">
    <location>
        <begin position="237"/>
        <end position="249"/>
    </location>
</feature>
<evidence type="ECO:0000256" key="1">
    <source>
        <dbReference type="SAM" id="MobiDB-lite"/>
    </source>
</evidence>
<protein>
    <submittedName>
        <fullName evidence="2">Uncharacterized protein</fullName>
    </submittedName>
</protein>
<proteinExistence type="predicted"/>
<dbReference type="Proteomes" id="UP001314229">
    <property type="component" value="Unassembled WGS sequence"/>
</dbReference>
<feature type="compositionally biased region" description="Basic and acidic residues" evidence="1">
    <location>
        <begin position="183"/>
        <end position="197"/>
    </location>
</feature>
<feature type="region of interest" description="Disordered" evidence="1">
    <location>
        <begin position="87"/>
        <end position="120"/>
    </location>
</feature>
<organism evidence="2 3">
    <name type="scientific">Scomber scombrus</name>
    <name type="common">Atlantic mackerel</name>
    <name type="synonym">Scomber vernalis</name>
    <dbReference type="NCBI Taxonomy" id="13677"/>
    <lineage>
        <taxon>Eukaryota</taxon>
        <taxon>Metazoa</taxon>
        <taxon>Chordata</taxon>
        <taxon>Craniata</taxon>
        <taxon>Vertebrata</taxon>
        <taxon>Euteleostomi</taxon>
        <taxon>Actinopterygii</taxon>
        <taxon>Neopterygii</taxon>
        <taxon>Teleostei</taxon>
        <taxon>Neoteleostei</taxon>
        <taxon>Acanthomorphata</taxon>
        <taxon>Pelagiaria</taxon>
        <taxon>Scombriformes</taxon>
        <taxon>Scombridae</taxon>
        <taxon>Scomber</taxon>
    </lineage>
</organism>
<dbReference type="AlphaFoldDB" id="A0AAV1MU01"/>
<keyword evidence="3" id="KW-1185">Reference proteome</keyword>
<feature type="compositionally biased region" description="Polar residues" evidence="1">
    <location>
        <begin position="1"/>
        <end position="12"/>
    </location>
</feature>
<comment type="caution">
    <text evidence="2">The sequence shown here is derived from an EMBL/GenBank/DDBJ whole genome shotgun (WGS) entry which is preliminary data.</text>
</comment>
<feature type="compositionally biased region" description="Acidic residues" evidence="1">
    <location>
        <begin position="22"/>
        <end position="40"/>
    </location>
</feature>
<feature type="region of interest" description="Disordered" evidence="1">
    <location>
        <begin position="1"/>
        <end position="52"/>
    </location>
</feature>
<name>A0AAV1MU01_SCOSC</name>
<evidence type="ECO:0000313" key="3">
    <source>
        <dbReference type="Proteomes" id="UP001314229"/>
    </source>
</evidence>
<accession>A0AAV1MU01</accession>
<dbReference type="EMBL" id="CAWUFR010000003">
    <property type="protein sequence ID" value="CAK6950313.1"/>
    <property type="molecule type" value="Genomic_DNA"/>
</dbReference>
<evidence type="ECO:0000313" key="2">
    <source>
        <dbReference type="EMBL" id="CAK6950313.1"/>
    </source>
</evidence>
<sequence length="291" mass="32638">MSELSSSRNPQVLVNGKQQDQQQDEEEQISAVALDDECVEDSASADKETPTKMQTVFQQVRNQIRSQVGVKAPKSSILELVQRVKDRQTEVAQENGEPENNSEEKTQVENTTDEIKDEVNLKEEELCATFEKKLEASKKALKDEFEEQISQVRKDMKAYTDHALRDLECKMQSWQSLHLQQAHPKEQQESKGPDKKQKPSAAPSLASRRGRVLTRTMTTIIPKTCTPVIIGPRAKSETLSSSKGESSRLLPREPVLSMLSKPYQSRKPLPPACPPLHQRKKPVGAKANTGN</sequence>